<reference evidence="2 3" key="1">
    <citation type="submission" date="2024-11" db="EMBL/GenBank/DDBJ databases">
        <title>Adaptive evolution of stress response genes in parasites aligns with host niche diversity.</title>
        <authorList>
            <person name="Hahn C."/>
            <person name="Resl P."/>
        </authorList>
    </citation>
    <scope>NUCLEOTIDE SEQUENCE [LARGE SCALE GENOMIC DNA]</scope>
    <source>
        <strain evidence="2">EGGRZ-B1_66</strain>
        <tissue evidence="2">Body</tissue>
    </source>
</reference>
<dbReference type="Proteomes" id="UP001626550">
    <property type="component" value="Unassembled WGS sequence"/>
</dbReference>
<comment type="caution">
    <text evidence="2">The sequence shown here is derived from an EMBL/GenBank/DDBJ whole genome shotgun (WGS) entry which is preliminary data.</text>
</comment>
<accession>A0ABD2QL91</accession>
<keyword evidence="3" id="KW-1185">Reference proteome</keyword>
<feature type="compositionally biased region" description="Polar residues" evidence="1">
    <location>
        <begin position="199"/>
        <end position="212"/>
    </location>
</feature>
<feature type="region of interest" description="Disordered" evidence="1">
    <location>
        <begin position="171"/>
        <end position="268"/>
    </location>
</feature>
<evidence type="ECO:0000313" key="2">
    <source>
        <dbReference type="EMBL" id="KAL3320309.1"/>
    </source>
</evidence>
<sequence>MEIDHRPSWIKTSMDDVSNPSRNTYRASPRVMADSYRNSTRSITSEQAKTGYKFHTTDSNSSIAFLGKRITREYKSAFVLPDENTVSVTHKEIFHPEDASVEVSVNLSYGGPSPNDIKSKTYQFKKPSRVLDHLDDDSWAQAMLCGIESKDAELLGHIGNEYSNSPERFNVERKQRHRKKEETVLLREKYSDQDDDNESSYFPSGKNPTQYTRGGDESRRRPMSPASHTTNYKSDYRRTDYQSKSSHQYANLDDTPKHEMHDMRSRKQEFDDLRKRWDEKLDTYRRSGTGASRTSIFDEADNNSKSFRKRDDVSPLKDFQIEVPVTDREEKDERYRTGSHRITSPVASMHEACEFSRMLQSLVLRVVNNNDSSLNSIV</sequence>
<protein>
    <submittedName>
        <fullName evidence="2">Uncharacterized protein</fullName>
    </submittedName>
</protein>
<organism evidence="2 3">
    <name type="scientific">Cichlidogyrus casuarinus</name>
    <dbReference type="NCBI Taxonomy" id="1844966"/>
    <lineage>
        <taxon>Eukaryota</taxon>
        <taxon>Metazoa</taxon>
        <taxon>Spiralia</taxon>
        <taxon>Lophotrochozoa</taxon>
        <taxon>Platyhelminthes</taxon>
        <taxon>Monogenea</taxon>
        <taxon>Monopisthocotylea</taxon>
        <taxon>Dactylogyridea</taxon>
        <taxon>Ancyrocephalidae</taxon>
        <taxon>Cichlidogyrus</taxon>
    </lineage>
</organism>
<feature type="compositionally biased region" description="Basic and acidic residues" evidence="1">
    <location>
        <begin position="254"/>
        <end position="268"/>
    </location>
</feature>
<gene>
    <name evidence="2" type="ORF">Ciccas_001004</name>
</gene>
<dbReference type="AlphaFoldDB" id="A0ABD2QL91"/>
<feature type="compositionally biased region" description="Polar residues" evidence="1">
    <location>
        <begin position="15"/>
        <end position="26"/>
    </location>
</feature>
<proteinExistence type="predicted"/>
<evidence type="ECO:0000256" key="1">
    <source>
        <dbReference type="SAM" id="MobiDB-lite"/>
    </source>
</evidence>
<dbReference type="EMBL" id="JBJKFK010000061">
    <property type="protein sequence ID" value="KAL3320309.1"/>
    <property type="molecule type" value="Genomic_DNA"/>
</dbReference>
<evidence type="ECO:0000313" key="3">
    <source>
        <dbReference type="Proteomes" id="UP001626550"/>
    </source>
</evidence>
<feature type="region of interest" description="Disordered" evidence="1">
    <location>
        <begin position="1"/>
        <end position="27"/>
    </location>
</feature>
<name>A0ABD2QL91_9PLAT</name>
<feature type="compositionally biased region" description="Basic and acidic residues" evidence="1">
    <location>
        <begin position="180"/>
        <end position="192"/>
    </location>
</feature>